<sequence>MTTPIPGECPQATETTGGEAENSLNLKPREKCVQELSKKYIGYRCIELDCDLHQVQTLTAGYLNLKDTHELRELIEKMEGLARNFLKLKNRGFDVPGVKCGRAHRRKYGRYFGREEDW</sequence>
<evidence type="ECO:0000256" key="1">
    <source>
        <dbReference type="SAM" id="MobiDB-lite"/>
    </source>
</evidence>
<dbReference type="Proteomes" id="UP001345691">
    <property type="component" value="Unassembled WGS sequence"/>
</dbReference>
<name>A0ABR0JAN1_9EURO</name>
<proteinExistence type="predicted"/>
<protein>
    <submittedName>
        <fullName evidence="2">Uncharacterized protein</fullName>
    </submittedName>
</protein>
<feature type="region of interest" description="Disordered" evidence="1">
    <location>
        <begin position="1"/>
        <end position="24"/>
    </location>
</feature>
<evidence type="ECO:0000313" key="2">
    <source>
        <dbReference type="EMBL" id="KAK5059508.1"/>
    </source>
</evidence>
<evidence type="ECO:0000313" key="3">
    <source>
        <dbReference type="Proteomes" id="UP001345691"/>
    </source>
</evidence>
<reference evidence="2 3" key="1">
    <citation type="submission" date="2023-08" db="EMBL/GenBank/DDBJ databases">
        <title>Black Yeasts Isolated from many extreme environments.</title>
        <authorList>
            <person name="Coleine C."/>
            <person name="Stajich J.E."/>
            <person name="Selbmann L."/>
        </authorList>
    </citation>
    <scope>NUCLEOTIDE SEQUENCE [LARGE SCALE GENOMIC DNA]</scope>
    <source>
        <strain evidence="2 3">CCFEE 6328</strain>
    </source>
</reference>
<keyword evidence="3" id="KW-1185">Reference proteome</keyword>
<dbReference type="EMBL" id="JAVRRF010000012">
    <property type="protein sequence ID" value="KAK5059508.1"/>
    <property type="molecule type" value="Genomic_DNA"/>
</dbReference>
<organism evidence="2 3">
    <name type="scientific">Exophiala sideris</name>
    <dbReference type="NCBI Taxonomy" id="1016849"/>
    <lineage>
        <taxon>Eukaryota</taxon>
        <taxon>Fungi</taxon>
        <taxon>Dikarya</taxon>
        <taxon>Ascomycota</taxon>
        <taxon>Pezizomycotina</taxon>
        <taxon>Eurotiomycetes</taxon>
        <taxon>Chaetothyriomycetidae</taxon>
        <taxon>Chaetothyriales</taxon>
        <taxon>Herpotrichiellaceae</taxon>
        <taxon>Exophiala</taxon>
    </lineage>
</organism>
<gene>
    <name evidence="2" type="ORF">LTR69_006097</name>
</gene>
<accession>A0ABR0JAN1</accession>
<comment type="caution">
    <text evidence="2">The sequence shown here is derived from an EMBL/GenBank/DDBJ whole genome shotgun (WGS) entry which is preliminary data.</text>
</comment>